<feature type="non-terminal residue" evidence="2">
    <location>
        <position position="1"/>
    </location>
</feature>
<dbReference type="EMBL" id="JARGEQ010000104">
    <property type="protein sequence ID" value="MDF1587068.1"/>
    <property type="molecule type" value="Genomic_DNA"/>
</dbReference>
<feature type="compositionally biased region" description="Basic and acidic residues" evidence="1">
    <location>
        <begin position="7"/>
        <end position="18"/>
    </location>
</feature>
<reference evidence="2 3" key="1">
    <citation type="submission" date="2023-03" db="EMBL/GenBank/DDBJ databases">
        <title>YIM 152171 draft genome.</title>
        <authorList>
            <person name="Yang Z."/>
        </authorList>
    </citation>
    <scope>NUCLEOTIDE SEQUENCE [LARGE SCALE GENOMIC DNA]</scope>
    <source>
        <strain evidence="2 3">YIM 152171</strain>
    </source>
</reference>
<dbReference type="RefSeq" id="WP_327789490.1">
    <property type="nucleotide sequence ID" value="NZ_JARGEQ010000104.1"/>
</dbReference>
<keyword evidence="3" id="KW-1185">Reference proteome</keyword>
<proteinExistence type="predicted"/>
<evidence type="ECO:0000313" key="3">
    <source>
        <dbReference type="Proteomes" id="UP001301140"/>
    </source>
</evidence>
<feature type="region of interest" description="Disordered" evidence="1">
    <location>
        <begin position="1"/>
        <end position="24"/>
    </location>
</feature>
<organism evidence="2 3">
    <name type="scientific">Marinimicrococcus flavescens</name>
    <dbReference type="NCBI Taxonomy" id="3031815"/>
    <lineage>
        <taxon>Bacteria</taxon>
        <taxon>Pseudomonadati</taxon>
        <taxon>Pseudomonadota</taxon>
        <taxon>Alphaproteobacteria</taxon>
        <taxon>Geminicoccales</taxon>
        <taxon>Geminicoccaceae</taxon>
        <taxon>Marinimicrococcus</taxon>
    </lineage>
</organism>
<accession>A0AAP3XSI6</accession>
<protein>
    <submittedName>
        <fullName evidence="2">Uncharacterized protein</fullName>
    </submittedName>
</protein>
<evidence type="ECO:0000313" key="2">
    <source>
        <dbReference type="EMBL" id="MDF1587068.1"/>
    </source>
</evidence>
<comment type="caution">
    <text evidence="2">The sequence shown here is derived from an EMBL/GenBank/DDBJ whole genome shotgun (WGS) entry which is preliminary data.</text>
</comment>
<dbReference type="Proteomes" id="UP001301140">
    <property type="component" value="Unassembled WGS sequence"/>
</dbReference>
<evidence type="ECO:0000256" key="1">
    <source>
        <dbReference type="SAM" id="MobiDB-lite"/>
    </source>
</evidence>
<gene>
    <name evidence="2" type="ORF">PZ740_11825</name>
</gene>
<sequence length="87" mass="9466">HAMRELAAAREARGRETVENSNPTPDMAAQLAQIEAEAAAAADRDIARLLAMRGAHGKHEPEPAPAFTLNRAQRRRLEARQRQAACG</sequence>
<dbReference type="AlphaFoldDB" id="A0AAP3XSI6"/>
<name>A0AAP3XSI6_9PROT</name>